<dbReference type="EMBL" id="AP023359">
    <property type="protein sequence ID" value="BCJ69607.1"/>
    <property type="molecule type" value="Genomic_DNA"/>
</dbReference>
<name>A0A810N8M5_9ACTN</name>
<evidence type="ECO:0000313" key="2">
    <source>
        <dbReference type="EMBL" id="BCJ69607.1"/>
    </source>
</evidence>
<dbReference type="InterPro" id="IPR029021">
    <property type="entry name" value="Prot-tyrosine_phosphatase-like"/>
</dbReference>
<reference evidence="2" key="1">
    <citation type="submission" date="2020-08" db="EMBL/GenBank/DDBJ databases">
        <title>Whole genome shotgun sequence of Polymorphospora rubra NBRC 101157.</title>
        <authorList>
            <person name="Komaki H."/>
            <person name="Tamura T."/>
        </authorList>
    </citation>
    <scope>NUCLEOTIDE SEQUENCE</scope>
    <source>
        <strain evidence="2">NBRC 101157</strain>
    </source>
</reference>
<gene>
    <name evidence="2" type="ORF">Prubr_66280</name>
</gene>
<feature type="region of interest" description="Disordered" evidence="1">
    <location>
        <begin position="1"/>
        <end position="21"/>
    </location>
</feature>
<dbReference type="Proteomes" id="UP000680866">
    <property type="component" value="Chromosome"/>
</dbReference>
<dbReference type="GO" id="GO:0004721">
    <property type="term" value="F:phosphoprotein phosphatase activity"/>
    <property type="evidence" value="ECO:0007669"/>
    <property type="project" value="InterPro"/>
</dbReference>
<protein>
    <submittedName>
        <fullName evidence="2">Uncharacterized protein</fullName>
    </submittedName>
</protein>
<evidence type="ECO:0000256" key="1">
    <source>
        <dbReference type="SAM" id="MobiDB-lite"/>
    </source>
</evidence>
<dbReference type="InterPro" id="IPR026893">
    <property type="entry name" value="Tyr/Ser_Pase_IphP-type"/>
</dbReference>
<dbReference type="SUPFAM" id="SSF52799">
    <property type="entry name" value="(Phosphotyrosine protein) phosphatases II"/>
    <property type="match status" value="1"/>
</dbReference>
<dbReference type="RefSeq" id="WP_246569095.1">
    <property type="nucleotide sequence ID" value="NZ_AP023359.1"/>
</dbReference>
<proteinExistence type="predicted"/>
<accession>A0A810N8M5</accession>
<keyword evidence="3" id="KW-1185">Reference proteome</keyword>
<evidence type="ECO:0000313" key="3">
    <source>
        <dbReference type="Proteomes" id="UP000680866"/>
    </source>
</evidence>
<dbReference type="AlphaFoldDB" id="A0A810N8M5"/>
<organism evidence="2 3">
    <name type="scientific">Polymorphospora rubra</name>
    <dbReference type="NCBI Taxonomy" id="338584"/>
    <lineage>
        <taxon>Bacteria</taxon>
        <taxon>Bacillati</taxon>
        <taxon>Actinomycetota</taxon>
        <taxon>Actinomycetes</taxon>
        <taxon>Micromonosporales</taxon>
        <taxon>Micromonosporaceae</taxon>
        <taxon>Polymorphospora</taxon>
    </lineage>
</organism>
<dbReference type="Pfam" id="PF13350">
    <property type="entry name" value="Y_phosphatase3"/>
    <property type="match status" value="1"/>
</dbReference>
<dbReference type="KEGG" id="pry:Prubr_66280"/>
<sequence length="111" mass="12101">MLTPLAWPGPRNARDLGGLPTVDGGRVRHRAVVRADSPHALTADGIAALRAYGVTRIIDLRSVDEAWTLPNVLAHDPTYRLVPFTDPADDPAEDYAYSSSRVLMRGRRALA</sequence>
<dbReference type="Gene3D" id="3.90.190.10">
    <property type="entry name" value="Protein tyrosine phosphatase superfamily"/>
    <property type="match status" value="1"/>
</dbReference>